<evidence type="ECO:0000256" key="6">
    <source>
        <dbReference type="PROSITE-ProRule" id="PRU00175"/>
    </source>
</evidence>
<keyword evidence="1" id="KW-0433">Leucine-rich repeat</keyword>
<dbReference type="SUPFAM" id="SSF57850">
    <property type="entry name" value="RING/U-box"/>
    <property type="match status" value="1"/>
</dbReference>
<dbReference type="PANTHER" id="PTHR48051:SF1">
    <property type="entry name" value="RAS SUPPRESSOR PROTEIN 1"/>
    <property type="match status" value="1"/>
</dbReference>
<dbReference type="FunFam" id="1.10.1170.10:FF:000002">
    <property type="entry name" value="Baculoviral IAP repeat containing 7"/>
    <property type="match status" value="1"/>
</dbReference>
<dbReference type="Pfam" id="PF13855">
    <property type="entry name" value="LRR_8"/>
    <property type="match status" value="1"/>
</dbReference>
<dbReference type="PANTHER" id="PTHR48051">
    <property type="match status" value="1"/>
</dbReference>
<dbReference type="InterPro" id="IPR001611">
    <property type="entry name" value="Leu-rich_rpt"/>
</dbReference>
<proteinExistence type="predicted"/>
<keyword evidence="4 6" id="KW-0863">Zinc-finger</keyword>
<dbReference type="GO" id="GO:0008270">
    <property type="term" value="F:zinc ion binding"/>
    <property type="evidence" value="ECO:0007669"/>
    <property type="project" value="UniProtKB-KW"/>
</dbReference>
<dbReference type="EnsemblMetazoa" id="tetur13g01940.1">
    <property type="protein sequence ID" value="tetur13g01940.1"/>
    <property type="gene ID" value="tetur13g01940"/>
</dbReference>
<keyword evidence="3" id="KW-0677">Repeat</keyword>
<evidence type="ECO:0000256" key="4">
    <source>
        <dbReference type="ARBA" id="ARBA00022771"/>
    </source>
</evidence>
<dbReference type="eggNOG" id="KOG0619">
    <property type="taxonomic scope" value="Eukaryota"/>
</dbReference>
<dbReference type="PRINTS" id="PR00019">
    <property type="entry name" value="LEURICHRPT"/>
</dbReference>
<dbReference type="InterPro" id="IPR013083">
    <property type="entry name" value="Znf_RING/FYVE/PHD"/>
</dbReference>
<keyword evidence="2" id="KW-0479">Metal-binding</keyword>
<dbReference type="AlphaFoldDB" id="T1KK07"/>
<evidence type="ECO:0000256" key="3">
    <source>
        <dbReference type="ARBA" id="ARBA00022737"/>
    </source>
</evidence>
<dbReference type="OMA" id="XSAMQKA"/>
<evidence type="ECO:0000256" key="5">
    <source>
        <dbReference type="ARBA" id="ARBA00022833"/>
    </source>
</evidence>
<accession>T1KK07</accession>
<dbReference type="GO" id="GO:0005737">
    <property type="term" value="C:cytoplasm"/>
    <property type="evidence" value="ECO:0007669"/>
    <property type="project" value="TreeGrafter"/>
</dbReference>
<dbReference type="CDD" id="cd16515">
    <property type="entry name" value="RING-HC_LRSAM1"/>
    <property type="match status" value="1"/>
</dbReference>
<name>T1KK07_TETUR</name>
<dbReference type="HOGENOM" id="CLU_022990_0_0_1"/>
<dbReference type="PROSITE" id="PS50089">
    <property type="entry name" value="ZF_RING_2"/>
    <property type="match status" value="1"/>
</dbReference>
<dbReference type="Proteomes" id="UP000015104">
    <property type="component" value="Unassembled WGS sequence"/>
</dbReference>
<feature type="domain" description="RING-type" evidence="7">
    <location>
        <begin position="589"/>
        <end position="624"/>
    </location>
</feature>
<gene>
    <name evidence="8" type="primary">107364809</name>
</gene>
<dbReference type="InterPro" id="IPR050216">
    <property type="entry name" value="LRR_domain-containing"/>
</dbReference>
<evidence type="ECO:0000259" key="7">
    <source>
        <dbReference type="PROSITE" id="PS50089"/>
    </source>
</evidence>
<dbReference type="KEGG" id="tut:107364809"/>
<reference evidence="9" key="1">
    <citation type="submission" date="2011-08" db="EMBL/GenBank/DDBJ databases">
        <authorList>
            <person name="Rombauts S."/>
        </authorList>
    </citation>
    <scope>NUCLEOTIDE SEQUENCE</scope>
    <source>
        <strain evidence="9">London</strain>
    </source>
</reference>
<keyword evidence="5" id="KW-0862">Zinc</keyword>
<reference evidence="8" key="2">
    <citation type="submission" date="2015-06" db="UniProtKB">
        <authorList>
            <consortium name="EnsemblMetazoa"/>
        </authorList>
    </citation>
    <scope>IDENTIFICATION</scope>
</reference>
<dbReference type="SMART" id="SM00364">
    <property type="entry name" value="LRR_BAC"/>
    <property type="match status" value="4"/>
</dbReference>
<evidence type="ECO:0000256" key="2">
    <source>
        <dbReference type="ARBA" id="ARBA00022723"/>
    </source>
</evidence>
<protein>
    <recommendedName>
        <fullName evidence="7">RING-type domain-containing protein</fullName>
    </recommendedName>
</protein>
<dbReference type="Pfam" id="PF00560">
    <property type="entry name" value="LRR_1"/>
    <property type="match status" value="1"/>
</dbReference>
<dbReference type="Gene3D" id="3.80.10.10">
    <property type="entry name" value="Ribonuclease Inhibitor"/>
    <property type="match status" value="1"/>
</dbReference>
<dbReference type="InterPro" id="IPR032675">
    <property type="entry name" value="LRR_dom_sf"/>
</dbReference>
<dbReference type="PROSITE" id="PS51450">
    <property type="entry name" value="LRR"/>
    <property type="match status" value="1"/>
</dbReference>
<dbReference type="InterPro" id="IPR003591">
    <property type="entry name" value="Leu-rich_rpt_typical-subtyp"/>
</dbReference>
<evidence type="ECO:0000256" key="1">
    <source>
        <dbReference type="ARBA" id="ARBA00022614"/>
    </source>
</evidence>
<organism evidence="8 9">
    <name type="scientific">Tetranychus urticae</name>
    <name type="common">Two-spotted spider mite</name>
    <dbReference type="NCBI Taxonomy" id="32264"/>
    <lineage>
        <taxon>Eukaryota</taxon>
        <taxon>Metazoa</taxon>
        <taxon>Ecdysozoa</taxon>
        <taxon>Arthropoda</taxon>
        <taxon>Chelicerata</taxon>
        <taxon>Arachnida</taxon>
        <taxon>Acari</taxon>
        <taxon>Acariformes</taxon>
        <taxon>Trombidiformes</taxon>
        <taxon>Prostigmata</taxon>
        <taxon>Eleutherengona</taxon>
        <taxon>Raphignathae</taxon>
        <taxon>Tetranychoidea</taxon>
        <taxon>Tetranychidae</taxon>
        <taxon>Tetranychus</taxon>
    </lineage>
</organism>
<dbReference type="SUPFAM" id="SSF52058">
    <property type="entry name" value="L domain-like"/>
    <property type="match status" value="1"/>
</dbReference>
<dbReference type="STRING" id="32264.T1KK07"/>
<dbReference type="EMBL" id="CAEY01000172">
    <property type="status" value="NOT_ANNOTATED_CDS"/>
    <property type="molecule type" value="Genomic_DNA"/>
</dbReference>
<dbReference type="InterPro" id="IPR001841">
    <property type="entry name" value="Znf_RING"/>
</dbReference>
<dbReference type="SMART" id="SM00369">
    <property type="entry name" value="LRR_TYP"/>
    <property type="match status" value="4"/>
</dbReference>
<sequence>MFFKKLINKNQEHEESRSKWQRKLHLAQINPGPDFDLSNCALQCVPKGIYSQCRVFRKESLLLNNNNLTTIPDDHDNCLDDLVQCLKILNVSKNAIRSLPCNISKLVNLKELNLSNNMLKSLPDSFVGLKGLESLDISHNQLKQFPLSICGLPALKYINISHNQMITHIPAEICNLINLERLLIDETSIKHPPRRICDKGIESLFKFFNGDVLKNDQIEVYSKNCSQASSHATAKESIPEDTLQAYLTKKDDRKKRLIEFEQRLLDENKFMKITNNIDKRQEILNKMKQDQMMLHKDLEAFNLKKIEDKSIIMEALNLVENHSAKLLDHLSCIDLSSKCPEHKPTNETSGHQDGLIVTLEEKIRQLMISKDETKKILQSELVKEDESLYRAICNFMNMKNTQSRILSEQIALIENELYHLTKTELQTNSFADSHGFEKANFATQMNSINEQRIALASVLKELLNEKQSKSSESEKESKIIQALTEDLATSAPGFMDDVCLKRLMEDLDESLVQLYLPIFTSGSVTFKQLAEGTDDELKLFGIEKEHIPIIRKHISLCKSIETISPKAPQSETVTEPSAPPMKLWYLIECVVCLDELSKIIFIPCGHVCACIECSSSVDLCPICRAEISEKIR</sequence>
<dbReference type="Gene3D" id="3.30.40.10">
    <property type="entry name" value="Zinc/RING finger domain, C3HC4 (zinc finger)"/>
    <property type="match status" value="1"/>
</dbReference>
<dbReference type="Pfam" id="PF13920">
    <property type="entry name" value="zf-C3HC4_3"/>
    <property type="match status" value="1"/>
</dbReference>
<evidence type="ECO:0000313" key="8">
    <source>
        <dbReference type="EnsemblMetazoa" id="tetur13g01940.1"/>
    </source>
</evidence>
<evidence type="ECO:0000313" key="9">
    <source>
        <dbReference type="Proteomes" id="UP000015104"/>
    </source>
</evidence>
<keyword evidence="9" id="KW-1185">Reference proteome</keyword>
<dbReference type="OrthoDB" id="1711136at2759"/>